<reference evidence="2" key="1">
    <citation type="submission" date="2017-10" db="EMBL/GenBank/DDBJ databases">
        <title>Rapid genome shrinkage in a self-fertile nematode reveals novel sperm competition proteins.</title>
        <authorList>
            <person name="Yin D."/>
            <person name="Schwarz E.M."/>
            <person name="Thomas C.G."/>
            <person name="Felde R.L."/>
            <person name="Korf I.F."/>
            <person name="Cutter A.D."/>
            <person name="Schartner C.M."/>
            <person name="Ralston E.J."/>
            <person name="Meyer B.J."/>
            <person name="Haag E.S."/>
        </authorList>
    </citation>
    <scope>NUCLEOTIDE SEQUENCE [LARGE SCALE GENOMIC DNA]</scope>
    <source>
        <strain evidence="2">JU1422</strain>
    </source>
</reference>
<dbReference type="Proteomes" id="UP000230233">
    <property type="component" value="Chromosome X"/>
</dbReference>
<protein>
    <submittedName>
        <fullName evidence="1">Uncharacterized protein</fullName>
    </submittedName>
</protein>
<organism evidence="1 2">
    <name type="scientific">Caenorhabditis nigoni</name>
    <dbReference type="NCBI Taxonomy" id="1611254"/>
    <lineage>
        <taxon>Eukaryota</taxon>
        <taxon>Metazoa</taxon>
        <taxon>Ecdysozoa</taxon>
        <taxon>Nematoda</taxon>
        <taxon>Chromadorea</taxon>
        <taxon>Rhabditida</taxon>
        <taxon>Rhabditina</taxon>
        <taxon>Rhabditomorpha</taxon>
        <taxon>Rhabditoidea</taxon>
        <taxon>Rhabditidae</taxon>
        <taxon>Peloderinae</taxon>
        <taxon>Caenorhabditis</taxon>
    </lineage>
</organism>
<accession>A0A2G5SZX9</accession>
<keyword evidence="2" id="KW-1185">Reference proteome</keyword>
<dbReference type="EMBL" id="PDUG01000006">
    <property type="protein sequence ID" value="PIC20523.1"/>
    <property type="molecule type" value="Genomic_DNA"/>
</dbReference>
<sequence length="101" mass="11320">MLPCNLRTLLTISSDLQFLASIDFNVSRRQSRHGPFGNLPSLSALWSNDFFDKSRGAGLVILRNELELTHVCRADRRRFQDDSGKKSEISLEIAGNGPKES</sequence>
<name>A0A2G5SZX9_9PELO</name>
<proteinExistence type="predicted"/>
<evidence type="ECO:0000313" key="2">
    <source>
        <dbReference type="Proteomes" id="UP000230233"/>
    </source>
</evidence>
<gene>
    <name evidence="1" type="primary">Cnig_chr_X.g25695</name>
    <name evidence="1" type="ORF">B9Z55_025695</name>
</gene>
<dbReference type="AlphaFoldDB" id="A0A2G5SZX9"/>
<comment type="caution">
    <text evidence="1">The sequence shown here is derived from an EMBL/GenBank/DDBJ whole genome shotgun (WGS) entry which is preliminary data.</text>
</comment>
<evidence type="ECO:0000313" key="1">
    <source>
        <dbReference type="EMBL" id="PIC20523.1"/>
    </source>
</evidence>